<dbReference type="GO" id="GO:0003700">
    <property type="term" value="F:DNA-binding transcription factor activity"/>
    <property type="evidence" value="ECO:0007669"/>
    <property type="project" value="InterPro"/>
</dbReference>
<reference evidence="3" key="1">
    <citation type="journal article" date="2012" name="Mol. Plant Microbe Interact.">
        <title>A highly conserved effector in Fusarium oxysporum is required for full virulence on Arabidopsis.</title>
        <authorList>
            <person name="Thatcher L.F."/>
            <person name="Gardiner D.M."/>
            <person name="Kazan K."/>
            <person name="Manners J."/>
        </authorList>
    </citation>
    <scope>NUCLEOTIDE SEQUENCE [LARGE SCALE GENOMIC DNA]</scope>
    <source>
        <strain evidence="3">Fo5176</strain>
    </source>
</reference>
<evidence type="ECO:0000256" key="1">
    <source>
        <dbReference type="SAM" id="MobiDB-lite"/>
    </source>
</evidence>
<accession>F9FFD5</accession>
<feature type="compositionally biased region" description="Basic and acidic residues" evidence="1">
    <location>
        <begin position="1"/>
        <end position="10"/>
    </location>
</feature>
<dbReference type="SMART" id="SM00338">
    <property type="entry name" value="BRLZ"/>
    <property type="match status" value="1"/>
</dbReference>
<dbReference type="AlphaFoldDB" id="F9FFD5"/>
<dbReference type="Pfam" id="PF00170">
    <property type="entry name" value="bZIP_1"/>
    <property type="match status" value="1"/>
</dbReference>
<dbReference type="InterPro" id="IPR046347">
    <property type="entry name" value="bZIP_sf"/>
</dbReference>
<organism evidence="3">
    <name type="scientific">Fusarium oxysporum (strain Fo5176)</name>
    <name type="common">Fusarium vascular wilt</name>
    <dbReference type="NCBI Taxonomy" id="660025"/>
    <lineage>
        <taxon>Eukaryota</taxon>
        <taxon>Fungi</taxon>
        <taxon>Dikarya</taxon>
        <taxon>Ascomycota</taxon>
        <taxon>Pezizomycotina</taxon>
        <taxon>Sordariomycetes</taxon>
        <taxon>Hypocreomycetidae</taxon>
        <taxon>Hypocreales</taxon>
        <taxon>Nectriaceae</taxon>
        <taxon>Fusarium</taxon>
        <taxon>Fusarium oxysporum species complex</taxon>
    </lineage>
</organism>
<dbReference type="CDD" id="cd14686">
    <property type="entry name" value="bZIP"/>
    <property type="match status" value="1"/>
</dbReference>
<dbReference type="Gene3D" id="1.20.5.170">
    <property type="match status" value="1"/>
</dbReference>
<protein>
    <recommendedName>
        <fullName evidence="2">BZIP domain-containing protein</fullName>
    </recommendedName>
</protein>
<dbReference type="PROSITE" id="PS00036">
    <property type="entry name" value="BZIP_BASIC"/>
    <property type="match status" value="1"/>
</dbReference>
<proteinExistence type="predicted"/>
<dbReference type="SUPFAM" id="SSF57959">
    <property type="entry name" value="Leucine zipper domain"/>
    <property type="match status" value="1"/>
</dbReference>
<dbReference type="OrthoDB" id="5044335at2759"/>
<feature type="region of interest" description="Disordered" evidence="1">
    <location>
        <begin position="147"/>
        <end position="182"/>
    </location>
</feature>
<feature type="region of interest" description="Disordered" evidence="1">
    <location>
        <begin position="1"/>
        <end position="27"/>
    </location>
</feature>
<comment type="caution">
    <text evidence="3">The sequence shown here is derived from an EMBL/GenBank/DDBJ whole genome shotgun (WGS) entry which is preliminary data.</text>
</comment>
<gene>
    <name evidence="3" type="ORF">FOXB_05114</name>
</gene>
<sequence>MQIPPKEEIRRKGRQMRNREAAKKFRERKKKQIADLEKKVCILSAQNPNAEMADLLERLDRVIKERDKLIKERDQVIEERDQIVRERECWVQLGPSSKQYPSLDLIGPSLSYPTLPEGLSSRVLQREKPETTPQFSTIDCLQPSEFYRNQRNGEDPNSFYSSQCNSDPMYYGQSARDTNPWG</sequence>
<name>F9FFD5_FUSOF</name>
<dbReference type="InterPro" id="IPR004827">
    <property type="entry name" value="bZIP"/>
</dbReference>
<evidence type="ECO:0000259" key="2">
    <source>
        <dbReference type="PROSITE" id="PS50217"/>
    </source>
</evidence>
<dbReference type="PROSITE" id="PS50217">
    <property type="entry name" value="BZIP"/>
    <property type="match status" value="1"/>
</dbReference>
<evidence type="ECO:0000313" key="3">
    <source>
        <dbReference type="EMBL" id="EGU84372.1"/>
    </source>
</evidence>
<feature type="domain" description="BZIP" evidence="2">
    <location>
        <begin position="8"/>
        <end position="47"/>
    </location>
</feature>
<dbReference type="EMBL" id="AFQF01001632">
    <property type="protein sequence ID" value="EGU84372.1"/>
    <property type="molecule type" value="Genomic_DNA"/>
</dbReference>